<feature type="non-terminal residue" evidence="1">
    <location>
        <position position="132"/>
    </location>
</feature>
<evidence type="ECO:0000313" key="2">
    <source>
        <dbReference type="Proteomes" id="UP001596060"/>
    </source>
</evidence>
<gene>
    <name evidence="1" type="ORF">ACFPN9_29615</name>
</gene>
<comment type="caution">
    <text evidence="1">The sequence shown here is derived from an EMBL/GenBank/DDBJ whole genome shotgun (WGS) entry which is preliminary data.</text>
</comment>
<protein>
    <submittedName>
        <fullName evidence="1">Uncharacterized protein</fullName>
    </submittedName>
</protein>
<evidence type="ECO:0000313" key="1">
    <source>
        <dbReference type="EMBL" id="MFC5509377.1"/>
    </source>
</evidence>
<dbReference type="Proteomes" id="UP001596060">
    <property type="component" value="Unassembled WGS sequence"/>
</dbReference>
<reference evidence="2" key="1">
    <citation type="journal article" date="2019" name="Int. J. Syst. Evol. Microbiol.">
        <title>The Global Catalogue of Microorganisms (GCM) 10K type strain sequencing project: providing services to taxonomists for standard genome sequencing and annotation.</title>
        <authorList>
            <consortium name="The Broad Institute Genomics Platform"/>
            <consortium name="The Broad Institute Genome Sequencing Center for Infectious Disease"/>
            <person name="Wu L."/>
            <person name="Ma J."/>
        </authorList>
    </citation>
    <scope>NUCLEOTIDE SEQUENCE [LARGE SCALE GENOMIC DNA]</scope>
    <source>
        <strain evidence="2">CCUG 43117</strain>
    </source>
</reference>
<sequence>MPEVQIAGGQGLPPEPGPGQLSVNCSTWSIFDEGDAFGRQWIIRGLRGANDIITVEIHVSAESIVTMVVEPGVEAGAVVNGGRIPGQRGGVKAGHWRWGAADMARAPIGALAISRCRDCSGDDLAGFGIGFV</sequence>
<accession>A0ABW0PCX2</accession>
<organism evidence="1 2">
    <name type="scientific">Bosea massiliensis</name>
    <dbReference type="NCBI Taxonomy" id="151419"/>
    <lineage>
        <taxon>Bacteria</taxon>
        <taxon>Pseudomonadati</taxon>
        <taxon>Pseudomonadota</taxon>
        <taxon>Alphaproteobacteria</taxon>
        <taxon>Hyphomicrobiales</taxon>
        <taxon>Boseaceae</taxon>
        <taxon>Bosea</taxon>
    </lineage>
</organism>
<dbReference type="RefSeq" id="WP_377818106.1">
    <property type="nucleotide sequence ID" value="NZ_JBHSLU010000162.1"/>
</dbReference>
<proteinExistence type="predicted"/>
<dbReference type="EMBL" id="JBHSLU010000162">
    <property type="protein sequence ID" value="MFC5509377.1"/>
    <property type="molecule type" value="Genomic_DNA"/>
</dbReference>
<name>A0ABW0PCX2_9HYPH</name>
<keyword evidence="2" id="KW-1185">Reference proteome</keyword>